<dbReference type="AlphaFoldDB" id="A0A0G1YRG0"/>
<name>A0A0G1YRG0_9BACT</name>
<evidence type="ECO:0000313" key="1">
    <source>
        <dbReference type="EMBL" id="KKW08929.1"/>
    </source>
</evidence>
<sequence length="224" mass="25770">MKRFKSFFIFALIGLLAYFFYARVVHYIQENAVLKQVIARLEADSRTAEVLVTGVNFDEKTRKTYTTIKFLEYDVKGQPMEPKYFTFSGNIIQFQSLVIRFDDIHIRSADKFKGKSAYLFWKIFMLDGPNTREYEITPVHQVPHGYRVQGGRGVFEEKLWINFWKYALNPKAAEKSGIKSAQIEAPGTLFIPGVLYMIKIEHDGGLRIDSTPLSPILKGEKIPG</sequence>
<evidence type="ECO:0000313" key="2">
    <source>
        <dbReference type="Proteomes" id="UP000033965"/>
    </source>
</evidence>
<gene>
    <name evidence="1" type="ORF">UY44_C0006G0014</name>
</gene>
<reference evidence="1 2" key="1">
    <citation type="journal article" date="2015" name="Nature">
        <title>rRNA introns, odd ribosomes, and small enigmatic genomes across a large radiation of phyla.</title>
        <authorList>
            <person name="Brown C.T."/>
            <person name="Hug L.A."/>
            <person name="Thomas B.C."/>
            <person name="Sharon I."/>
            <person name="Castelle C.J."/>
            <person name="Singh A."/>
            <person name="Wilkins M.J."/>
            <person name="Williams K.H."/>
            <person name="Banfield J.F."/>
        </authorList>
    </citation>
    <scope>NUCLEOTIDE SEQUENCE [LARGE SCALE GENOMIC DNA]</scope>
</reference>
<organism evidence="1 2">
    <name type="scientific">Candidatus Kaiserbacteria bacterium GW2011_GWA2_49_19</name>
    <dbReference type="NCBI Taxonomy" id="1618669"/>
    <lineage>
        <taxon>Bacteria</taxon>
        <taxon>Candidatus Kaiseribacteriota</taxon>
    </lineage>
</organism>
<dbReference type="EMBL" id="LCPZ01000006">
    <property type="protein sequence ID" value="KKW08929.1"/>
    <property type="molecule type" value="Genomic_DNA"/>
</dbReference>
<protein>
    <submittedName>
        <fullName evidence="1">Uncharacterized protein</fullName>
    </submittedName>
</protein>
<comment type="caution">
    <text evidence="1">The sequence shown here is derived from an EMBL/GenBank/DDBJ whole genome shotgun (WGS) entry which is preliminary data.</text>
</comment>
<proteinExistence type="predicted"/>
<accession>A0A0G1YRG0</accession>
<dbReference type="Proteomes" id="UP000033965">
    <property type="component" value="Unassembled WGS sequence"/>
</dbReference>